<evidence type="ECO:0000313" key="2">
    <source>
        <dbReference type="EMBL" id="TWA89558.1"/>
    </source>
</evidence>
<evidence type="ECO:0000256" key="1">
    <source>
        <dbReference type="SAM" id="MobiDB-lite"/>
    </source>
</evidence>
<proteinExistence type="predicted"/>
<feature type="region of interest" description="Disordered" evidence="1">
    <location>
        <begin position="1"/>
        <end position="34"/>
    </location>
</feature>
<gene>
    <name evidence="2" type="ORF">FBZ96_11926</name>
</gene>
<evidence type="ECO:0000313" key="3">
    <source>
        <dbReference type="Proteomes" id="UP000319949"/>
    </source>
</evidence>
<sequence>MSSTSSAESADLVSGSKEPECEQSPFARSSHFAERCSESDGHMYHASTISPGSASSTSVISTSSAVASPAKTSRSQETGPVSPASDLAYGSRCEDAFAHFDPASSSWKTQQACLISEWKPLSGTWPRSGMMLSGIASRLPPLVQRIRATGSGLLPTIVASDGLTARSITSNTRAKSFRTSTGSWRYRSNGRESSNLMLTRSLALELEYLTGVQQGPLMLARPFAENYMGFPITWTLLKHSATRSSRKSRKSSDGQS</sequence>
<organism evidence="2 3">
    <name type="scientific">Bradyrhizobium stylosanthis</name>
    <dbReference type="NCBI Taxonomy" id="1803665"/>
    <lineage>
        <taxon>Bacteria</taxon>
        <taxon>Pseudomonadati</taxon>
        <taxon>Pseudomonadota</taxon>
        <taxon>Alphaproteobacteria</taxon>
        <taxon>Hyphomicrobiales</taxon>
        <taxon>Nitrobacteraceae</taxon>
        <taxon>Bradyrhizobium</taxon>
    </lineage>
</organism>
<name>A0A560CXG7_9BRAD</name>
<dbReference type="EMBL" id="VITK01000019">
    <property type="protein sequence ID" value="TWA89558.1"/>
    <property type="molecule type" value="Genomic_DNA"/>
</dbReference>
<dbReference type="AlphaFoldDB" id="A0A560CXG7"/>
<keyword evidence="3" id="KW-1185">Reference proteome</keyword>
<protein>
    <submittedName>
        <fullName evidence="2">Uncharacterized protein</fullName>
    </submittedName>
</protein>
<comment type="caution">
    <text evidence="2">The sequence shown here is derived from an EMBL/GenBank/DDBJ whole genome shotgun (WGS) entry which is preliminary data.</text>
</comment>
<accession>A0A560CXG7</accession>
<dbReference type="Proteomes" id="UP000319949">
    <property type="component" value="Unassembled WGS sequence"/>
</dbReference>
<reference evidence="2 3" key="1">
    <citation type="submission" date="2019-06" db="EMBL/GenBank/DDBJ databases">
        <title>Genomic Encyclopedia of Type Strains, Phase IV (KMG-V): Genome sequencing to study the core and pangenomes of soil and plant-associated prokaryotes.</title>
        <authorList>
            <person name="Whitman W."/>
        </authorList>
    </citation>
    <scope>NUCLEOTIDE SEQUENCE [LARGE SCALE GENOMIC DNA]</scope>
    <source>
        <strain evidence="2 3">BR 510</strain>
    </source>
</reference>